<dbReference type="EMBL" id="CP026538">
    <property type="protein sequence ID" value="QAZ66697.1"/>
    <property type="molecule type" value="Genomic_DNA"/>
</dbReference>
<protein>
    <recommendedName>
        <fullName evidence="4">Membrane fusion protein biotin-lipoyl like domain-containing protein</fullName>
    </recommendedName>
</protein>
<evidence type="ECO:0008006" key="4">
    <source>
        <dbReference type="Google" id="ProtNLM"/>
    </source>
</evidence>
<feature type="transmembrane region" description="Helical" evidence="1">
    <location>
        <begin position="21"/>
        <end position="43"/>
    </location>
</feature>
<dbReference type="KEGG" id="dcb:C3Y92_05345"/>
<evidence type="ECO:0000313" key="3">
    <source>
        <dbReference type="Proteomes" id="UP000293296"/>
    </source>
</evidence>
<keyword evidence="1" id="KW-1133">Transmembrane helix</keyword>
<dbReference type="SUPFAM" id="SSF51230">
    <property type="entry name" value="Single hybrid motif"/>
    <property type="match status" value="1"/>
</dbReference>
<proteinExistence type="predicted"/>
<evidence type="ECO:0000256" key="1">
    <source>
        <dbReference type="SAM" id="Phobius"/>
    </source>
</evidence>
<dbReference type="Proteomes" id="UP000293296">
    <property type="component" value="Chromosome"/>
</dbReference>
<dbReference type="InterPro" id="IPR011053">
    <property type="entry name" value="Single_hybrid_motif"/>
</dbReference>
<dbReference type="AlphaFoldDB" id="A0A4P6HI28"/>
<evidence type="ECO:0000313" key="2">
    <source>
        <dbReference type="EMBL" id="QAZ66697.1"/>
    </source>
</evidence>
<dbReference type="OrthoDB" id="5456182at2"/>
<keyword evidence="3" id="KW-1185">Reference proteome</keyword>
<dbReference type="RefSeq" id="WP_129350290.1">
    <property type="nucleotide sequence ID" value="NZ_CP026538.1"/>
</dbReference>
<keyword evidence="1" id="KW-0812">Transmembrane</keyword>
<name>A0A4P6HI28_9BACT</name>
<reference evidence="2 3" key="1">
    <citation type="submission" date="2018-02" db="EMBL/GenBank/DDBJ databases">
        <title>Genome sequence of Desulfovibrio carbinolicus DSM 3852.</title>
        <authorList>
            <person name="Wilbanks E."/>
            <person name="Skennerton C.T."/>
            <person name="Orphan V.J."/>
        </authorList>
    </citation>
    <scope>NUCLEOTIDE SEQUENCE [LARGE SCALE GENOMIC DNA]</scope>
    <source>
        <strain evidence="2 3">DSM 3852</strain>
    </source>
</reference>
<gene>
    <name evidence="2" type="ORF">C3Y92_05345</name>
</gene>
<sequence length="133" mass="14338">MAGEVKKSGKMTVFRSDRHEDVAAIVLVGCLVVFVLCYMAFIVPTVTVGAPMDGKIVAISAVESGMVKKGEPLYSFEVKEKKWTQGKVEEKLVVREIKSAAGGKVIKVVAKPGDELKKGKPIVVLEHEKGTLP</sequence>
<dbReference type="Gene3D" id="2.40.50.100">
    <property type="match status" value="1"/>
</dbReference>
<keyword evidence="1" id="KW-0472">Membrane</keyword>
<accession>A0A4P6HI28</accession>
<organism evidence="2 3">
    <name type="scientific">Solidesulfovibrio carbinolicus</name>
    <dbReference type="NCBI Taxonomy" id="296842"/>
    <lineage>
        <taxon>Bacteria</taxon>
        <taxon>Pseudomonadati</taxon>
        <taxon>Thermodesulfobacteriota</taxon>
        <taxon>Desulfovibrionia</taxon>
        <taxon>Desulfovibrionales</taxon>
        <taxon>Desulfovibrionaceae</taxon>
        <taxon>Solidesulfovibrio</taxon>
    </lineage>
</organism>